<sequence>MNDTENTNPPLWWSANDSLAWERPKVHKRWEGLKPKFVCSSLFLLKTGGADFSVSHPSLRTSKLPKFNMKPFTVFTGLRAWLILITMTTVEARDTVNIPCWGKQACSTCPDWGEAAMTEGICCPCCLPLCSKLVTEDIAICEVPTEIMNCTATVVTSSALDTTVTMVTKRIGIYMESGGQSGAEWDKAAVVGTMVLLAKMTICDVL</sequence>
<dbReference type="AlphaFoldDB" id="A0A8K0EEB3"/>
<keyword evidence="2" id="KW-1185">Reference proteome</keyword>
<evidence type="ECO:0000313" key="2">
    <source>
        <dbReference type="Proteomes" id="UP000838412"/>
    </source>
</evidence>
<dbReference type="Proteomes" id="UP000838412">
    <property type="component" value="Chromosome 14"/>
</dbReference>
<accession>A0A8K0EEB3</accession>
<evidence type="ECO:0000313" key="1">
    <source>
        <dbReference type="EMBL" id="CAH1245361.1"/>
    </source>
</evidence>
<proteinExistence type="predicted"/>
<organism evidence="1 2">
    <name type="scientific">Branchiostoma lanceolatum</name>
    <name type="common">Common lancelet</name>
    <name type="synonym">Amphioxus lanceolatum</name>
    <dbReference type="NCBI Taxonomy" id="7740"/>
    <lineage>
        <taxon>Eukaryota</taxon>
        <taxon>Metazoa</taxon>
        <taxon>Chordata</taxon>
        <taxon>Cephalochordata</taxon>
        <taxon>Leptocardii</taxon>
        <taxon>Amphioxiformes</taxon>
        <taxon>Branchiostomatidae</taxon>
        <taxon>Branchiostoma</taxon>
    </lineage>
</organism>
<dbReference type="EMBL" id="OV696699">
    <property type="protein sequence ID" value="CAH1245361.1"/>
    <property type="molecule type" value="Genomic_DNA"/>
</dbReference>
<gene>
    <name evidence="1" type="primary">Hypp7472</name>
    <name evidence="1" type="ORF">BLAG_LOCUS7726</name>
</gene>
<dbReference type="OrthoDB" id="10028247at2759"/>
<name>A0A8K0EEB3_BRALA</name>
<reference evidence="1" key="1">
    <citation type="submission" date="2022-01" db="EMBL/GenBank/DDBJ databases">
        <authorList>
            <person name="Braso-Vives M."/>
        </authorList>
    </citation>
    <scope>NUCLEOTIDE SEQUENCE</scope>
</reference>
<protein>
    <submittedName>
        <fullName evidence="1">Hypp7472 protein</fullName>
    </submittedName>
</protein>